<evidence type="ECO:0000313" key="2">
    <source>
        <dbReference type="Proteomes" id="UP001066276"/>
    </source>
</evidence>
<protein>
    <submittedName>
        <fullName evidence="1">Uncharacterized protein</fullName>
    </submittedName>
</protein>
<name>A0AAV7WE35_PLEWA</name>
<keyword evidence="2" id="KW-1185">Reference proteome</keyword>
<evidence type="ECO:0000313" key="1">
    <source>
        <dbReference type="EMBL" id="KAJ1210871.1"/>
    </source>
</evidence>
<reference evidence="1" key="1">
    <citation type="journal article" date="2022" name="bioRxiv">
        <title>Sequencing and chromosome-scale assembly of the giantPleurodeles waltlgenome.</title>
        <authorList>
            <person name="Brown T."/>
            <person name="Elewa A."/>
            <person name="Iarovenko S."/>
            <person name="Subramanian E."/>
            <person name="Araus A.J."/>
            <person name="Petzold A."/>
            <person name="Susuki M."/>
            <person name="Suzuki K.-i.T."/>
            <person name="Hayashi T."/>
            <person name="Toyoda A."/>
            <person name="Oliveira C."/>
            <person name="Osipova E."/>
            <person name="Leigh N.D."/>
            <person name="Simon A."/>
            <person name="Yun M.H."/>
        </authorList>
    </citation>
    <scope>NUCLEOTIDE SEQUENCE</scope>
    <source>
        <strain evidence="1">20211129_DDA</strain>
        <tissue evidence="1">Liver</tissue>
    </source>
</reference>
<dbReference type="EMBL" id="JANPWB010000002">
    <property type="protein sequence ID" value="KAJ1210871.1"/>
    <property type="molecule type" value="Genomic_DNA"/>
</dbReference>
<comment type="caution">
    <text evidence="1">The sequence shown here is derived from an EMBL/GenBank/DDBJ whole genome shotgun (WGS) entry which is preliminary data.</text>
</comment>
<organism evidence="1 2">
    <name type="scientific">Pleurodeles waltl</name>
    <name type="common">Iberian ribbed newt</name>
    <dbReference type="NCBI Taxonomy" id="8319"/>
    <lineage>
        <taxon>Eukaryota</taxon>
        <taxon>Metazoa</taxon>
        <taxon>Chordata</taxon>
        <taxon>Craniata</taxon>
        <taxon>Vertebrata</taxon>
        <taxon>Euteleostomi</taxon>
        <taxon>Amphibia</taxon>
        <taxon>Batrachia</taxon>
        <taxon>Caudata</taxon>
        <taxon>Salamandroidea</taxon>
        <taxon>Salamandridae</taxon>
        <taxon>Pleurodelinae</taxon>
        <taxon>Pleurodeles</taxon>
    </lineage>
</organism>
<dbReference type="AlphaFoldDB" id="A0AAV7WE35"/>
<sequence length="222" mass="25451">MIPRRKTCSTSLQEPDLKEILLGVKNSLHVIDAKIDLLTSSPDLMKGRVDKLEDLLDHLEAYISGTDNTQTVAGEHLLHMDKVLEIIKLKNEDLKARSWQNNLFIIEVLESTAINRMEDFVKTILRSLFVDSLSSVFIVHDAVLRQAREHCFHCFIHFQGNEASFNPEFMLAVQVACRAFLSANRMLQMVDVPAQLRIFPDGNLHYFMDDKSTLKFSHQILE</sequence>
<accession>A0AAV7WE35</accession>
<gene>
    <name evidence="1" type="ORF">NDU88_006233</name>
</gene>
<proteinExistence type="predicted"/>
<dbReference type="Proteomes" id="UP001066276">
    <property type="component" value="Chromosome 1_2"/>
</dbReference>